<dbReference type="AlphaFoldDB" id="A0A8H7LJ15"/>
<sequence>MRKINRRATVSTEVGIDDNWVELNVPELALPTSAPAIEASANGRASAHLGRFGAALSNVVPLRIPQVGSLHAQTARHTTRTSSTSNGSNNRRVWHGERKESTKTLSAVASNIVTAFILTPNPGPQRQTRSNWFNILPEEPSEPVEEPDEYAGGSEGSFLSDGDRTAIDSEMSLSFGCVSSGTLDTEITSTSPTYRRPGALSPIQIPSSASCGSQRASSLPLPNECIQSYIPEPSQVIMIESRNPLFESPAPFTFTSTSTPTTTSFGIQQQQPSTSMTSARSILEGLTRLFEAVDRQSSIGSIPSHPNARNYPYFSDFPTPVDDREWDICNLTPATAVSSWYTADSRERKLLIIGSGYDSENFRRATAETNATLATLSPLRGVSHDVKSLTSVFNKRSFIVEKLVGDSFNAQDVLDKVKEFLSDAIEGDVRAIVFTGHATCTQADGKVAIVPPSGCHRTSNPDEGLISADAWREAVNQSTQPGVIVLSIFASCLSGGIMDQPINIRDLNGPVTTEAALPSSQLSSPAPIFITFASSQFNQNTYESIVGPPKDLKDLKDSKEWIDQYRYGDHFLRAFTLAARDPRAVDWERFIRVLEDKLSKLRNIGAYCAENDPDVRNFNWLEDHPQVPVYGSSKINIPALEDVLPWEISLFKRESPTPGLSRSINVAEEFLAHVSLCGETPEITHYTLPTPSNVVPPVIL</sequence>
<evidence type="ECO:0000313" key="5">
    <source>
        <dbReference type="Proteomes" id="UP000650582"/>
    </source>
</evidence>
<evidence type="ECO:0000256" key="1">
    <source>
        <dbReference type="SAM" id="MobiDB-lite"/>
    </source>
</evidence>
<accession>A0A8H7LJ15</accession>
<dbReference type="EMBL" id="JACYCC010000289">
    <property type="protein sequence ID" value="KAF8669739.1"/>
    <property type="molecule type" value="Genomic_DNA"/>
</dbReference>
<feature type="region of interest" description="Disordered" evidence="1">
    <location>
        <begin position="186"/>
        <end position="217"/>
    </location>
</feature>
<dbReference type="Pfam" id="PF00656">
    <property type="entry name" value="Peptidase_C14"/>
    <property type="match status" value="1"/>
</dbReference>
<name>A0A8H7LJ15_9AGAM</name>
<evidence type="ECO:0000313" key="3">
    <source>
        <dbReference type="EMBL" id="CAE6441117.1"/>
    </source>
</evidence>
<evidence type="ECO:0000313" key="4">
    <source>
        <dbReference type="EMBL" id="KAF8669739.1"/>
    </source>
</evidence>
<feature type="region of interest" description="Disordered" evidence="1">
    <location>
        <begin position="138"/>
        <end position="163"/>
    </location>
</feature>
<feature type="compositionally biased region" description="Low complexity" evidence="1">
    <location>
        <begin position="80"/>
        <end position="91"/>
    </location>
</feature>
<comment type="caution">
    <text evidence="4">The sequence shown here is derived from an EMBL/GenBank/DDBJ whole genome shotgun (WGS) entry which is preliminary data.</text>
</comment>
<reference evidence="3" key="2">
    <citation type="submission" date="2021-01" db="EMBL/GenBank/DDBJ databases">
        <authorList>
            <person name="Kaushik A."/>
        </authorList>
    </citation>
    <scope>NUCLEOTIDE SEQUENCE</scope>
    <source>
        <strain evidence="3">AG1-1A</strain>
    </source>
</reference>
<organism evidence="4 5">
    <name type="scientific">Rhizoctonia solani</name>
    <dbReference type="NCBI Taxonomy" id="456999"/>
    <lineage>
        <taxon>Eukaryota</taxon>
        <taxon>Fungi</taxon>
        <taxon>Dikarya</taxon>
        <taxon>Basidiomycota</taxon>
        <taxon>Agaricomycotina</taxon>
        <taxon>Agaricomycetes</taxon>
        <taxon>Cantharellales</taxon>
        <taxon>Ceratobasidiaceae</taxon>
        <taxon>Rhizoctonia</taxon>
    </lineage>
</organism>
<dbReference type="Gene3D" id="3.40.50.1460">
    <property type="match status" value="1"/>
</dbReference>
<feature type="compositionally biased region" description="Low complexity" evidence="1">
    <location>
        <begin position="207"/>
        <end position="217"/>
    </location>
</feature>
<feature type="compositionally biased region" description="Acidic residues" evidence="1">
    <location>
        <begin position="139"/>
        <end position="149"/>
    </location>
</feature>
<dbReference type="InterPro" id="IPR011600">
    <property type="entry name" value="Pept_C14_caspase"/>
</dbReference>
<dbReference type="OrthoDB" id="2500073at2759"/>
<evidence type="ECO:0000259" key="2">
    <source>
        <dbReference type="Pfam" id="PF00656"/>
    </source>
</evidence>
<gene>
    <name evidence="3" type="ORF">RDB_LOCUS78292</name>
    <name evidence="4" type="ORF">RHS04_08750</name>
</gene>
<protein>
    <recommendedName>
        <fullName evidence="2">Peptidase C14 caspase domain-containing protein</fullName>
    </recommendedName>
</protein>
<dbReference type="Proteomes" id="UP000663840">
    <property type="component" value="Unassembled WGS sequence"/>
</dbReference>
<reference evidence="4" key="1">
    <citation type="submission" date="2020-09" db="EMBL/GenBank/DDBJ databases">
        <title>Comparative genome analyses of four rice-infecting Rhizoctonia solani isolates reveal extensive enrichment of homogalacturonan modification genes.</title>
        <authorList>
            <person name="Lee D.-Y."/>
            <person name="Jeon J."/>
            <person name="Kim K.-T."/>
            <person name="Cheong K."/>
            <person name="Song H."/>
            <person name="Choi G."/>
            <person name="Ko J."/>
            <person name="Opiyo S.O."/>
            <person name="Zuo S."/>
            <person name="Madhav S."/>
            <person name="Lee Y.-H."/>
            <person name="Wang G.-L."/>
        </authorList>
    </citation>
    <scope>NUCLEOTIDE SEQUENCE</scope>
    <source>
        <strain evidence="4">AG1-IA YN-7</strain>
    </source>
</reference>
<dbReference type="EMBL" id="CAJMWR010002202">
    <property type="protein sequence ID" value="CAE6441117.1"/>
    <property type="molecule type" value="Genomic_DNA"/>
</dbReference>
<dbReference type="Proteomes" id="UP000650582">
    <property type="component" value="Unassembled WGS sequence"/>
</dbReference>
<proteinExistence type="predicted"/>
<dbReference type="GO" id="GO:0004197">
    <property type="term" value="F:cysteine-type endopeptidase activity"/>
    <property type="evidence" value="ECO:0007669"/>
    <property type="project" value="InterPro"/>
</dbReference>
<feature type="region of interest" description="Disordered" evidence="1">
    <location>
        <begin position="70"/>
        <end position="100"/>
    </location>
</feature>
<feature type="domain" description="Peptidase C14 caspase" evidence="2">
    <location>
        <begin position="375"/>
        <end position="506"/>
    </location>
</feature>
<dbReference type="GO" id="GO:0006508">
    <property type="term" value="P:proteolysis"/>
    <property type="evidence" value="ECO:0007669"/>
    <property type="project" value="InterPro"/>
</dbReference>